<evidence type="ECO:0000259" key="7">
    <source>
        <dbReference type="PROSITE" id="PS50045"/>
    </source>
</evidence>
<dbReference type="CDD" id="cd00130">
    <property type="entry name" value="PAS"/>
    <property type="match status" value="2"/>
</dbReference>
<organism evidence="9 10">
    <name type="scientific">Desulfonema ishimotonii</name>
    <dbReference type="NCBI Taxonomy" id="45657"/>
    <lineage>
        <taxon>Bacteria</taxon>
        <taxon>Pseudomonadati</taxon>
        <taxon>Thermodesulfobacteriota</taxon>
        <taxon>Desulfobacteria</taxon>
        <taxon>Desulfobacterales</taxon>
        <taxon>Desulfococcaceae</taxon>
        <taxon>Desulfonema</taxon>
    </lineage>
</organism>
<dbReference type="Gene3D" id="3.30.450.20">
    <property type="entry name" value="PAS domain"/>
    <property type="match status" value="2"/>
</dbReference>
<comment type="caution">
    <text evidence="9">The sequence shown here is derived from an EMBL/GenBank/DDBJ whole genome shotgun (WGS) entry which is preliminary data.</text>
</comment>
<dbReference type="InterPro" id="IPR002078">
    <property type="entry name" value="Sigma_54_int"/>
</dbReference>
<dbReference type="Pfam" id="PF02954">
    <property type="entry name" value="HTH_8"/>
    <property type="match status" value="1"/>
</dbReference>
<keyword evidence="10" id="KW-1185">Reference proteome</keyword>
<evidence type="ECO:0000256" key="6">
    <source>
        <dbReference type="SAM" id="Coils"/>
    </source>
</evidence>
<dbReference type="Pfam" id="PF25601">
    <property type="entry name" value="AAA_lid_14"/>
    <property type="match status" value="1"/>
</dbReference>
<evidence type="ECO:0000256" key="1">
    <source>
        <dbReference type="ARBA" id="ARBA00022741"/>
    </source>
</evidence>
<sequence>MNENRMRHLCEKSSGGSGAQCEKCEQLESSLRMTRKALSMFDGVYRLASQGGDEKTLLQKICQLIVDTGQYRMVWIGYAQNDARKTVLPVGQAGFETGYLAHADITWQDELQGHGPTGTAIRTARTVVNHNSLKNPRFRPWQTEASERGYASTAALPLLIEGQILGALNICSDRQEAFNAEEIGTLESIAGRIAFSIRKVRLEAQHQKILAETEKREALYRSLFMNNHTVMFLIDPDTADIVEANPAACAFYGYSAEAFRRKKITDLNVALTEEEAFLEMEHAAARTCNSFFFKHRLASGEARDVEVYSGPMNLEGRQLLYSIILDMSDRKRAEDGLHRSEERFRIAFQMIPDAFAITTRPAEGHFVEINAGFTRMTGYAWEDVRGKSVFDIGLWGNPADRGRLICALRKGSQVSEFEGSLRLKSGRLIPVLIAAALISLNNTPHILFVAKNIEKLKKAEAALRKNQEQLRKENVRLKSSIKGSYKFGRLIGKSDIMQVVYNKILHAAGSSANVIIYGESGTGKELVARTIHEMSDRAGREFIPVNCGAIPESLFESEFFGHEKGAFTGAIIRKRGFLEVANEGILFLDEVGEIGLNMQVKLLRAIEGGGYSAIGSSRVKKTDIRIIAATNRDLKKWIREGGMREDFYYRLHVIPIYLPPLRDRKDDIPLLMYHFLETMKDKQSTYALTDKVLNDLQAYHWPGNIRELQNVIQRYITLGDIEIADNVPHGFIQPEQGTRPLPADCDLRTAMQFFEKQFIAEALARNSGNRTRTARLLRIDRRTLLRKIQSYALTR</sequence>
<reference evidence="10" key="2">
    <citation type="submission" date="2019-01" db="EMBL/GenBank/DDBJ databases">
        <title>Genome sequence of Desulfonema ishimotonii strain Tokyo 01.</title>
        <authorList>
            <person name="Fukui M."/>
        </authorList>
    </citation>
    <scope>NUCLEOTIDE SEQUENCE [LARGE SCALE GENOMIC DNA]</scope>
    <source>
        <strain evidence="10">Tokyo 01</strain>
    </source>
</reference>
<dbReference type="RefSeq" id="WP_124329536.1">
    <property type="nucleotide sequence ID" value="NZ_BEXT01000001.1"/>
</dbReference>
<dbReference type="Pfam" id="PF13426">
    <property type="entry name" value="PAS_9"/>
    <property type="match status" value="2"/>
</dbReference>
<dbReference type="Proteomes" id="UP000288096">
    <property type="component" value="Unassembled WGS sequence"/>
</dbReference>
<accession>A0A401FZF6</accession>
<dbReference type="SMART" id="SM00091">
    <property type="entry name" value="PAS"/>
    <property type="match status" value="2"/>
</dbReference>
<dbReference type="SMART" id="SM00065">
    <property type="entry name" value="GAF"/>
    <property type="match status" value="1"/>
</dbReference>
<evidence type="ECO:0000256" key="3">
    <source>
        <dbReference type="ARBA" id="ARBA00023015"/>
    </source>
</evidence>
<protein>
    <submittedName>
        <fullName evidence="9">Sigma-54-dependent Fis family transcriptional re gulator</fullName>
    </submittedName>
</protein>
<dbReference type="InterPro" id="IPR000014">
    <property type="entry name" value="PAS"/>
</dbReference>
<dbReference type="InterPro" id="IPR025943">
    <property type="entry name" value="Sigma_54_int_dom_ATP-bd_2"/>
</dbReference>
<dbReference type="SUPFAM" id="SSF52540">
    <property type="entry name" value="P-loop containing nucleoside triphosphate hydrolases"/>
    <property type="match status" value="1"/>
</dbReference>
<dbReference type="GO" id="GO:0043565">
    <property type="term" value="F:sequence-specific DNA binding"/>
    <property type="evidence" value="ECO:0007669"/>
    <property type="project" value="InterPro"/>
</dbReference>
<dbReference type="PROSITE" id="PS00676">
    <property type="entry name" value="SIGMA54_INTERACT_2"/>
    <property type="match status" value="1"/>
</dbReference>
<evidence type="ECO:0000313" key="10">
    <source>
        <dbReference type="Proteomes" id="UP000288096"/>
    </source>
</evidence>
<name>A0A401FZF6_9BACT</name>
<dbReference type="NCBIfam" id="TIGR00229">
    <property type="entry name" value="sensory_box"/>
    <property type="match status" value="2"/>
</dbReference>
<dbReference type="CDD" id="cd00009">
    <property type="entry name" value="AAA"/>
    <property type="match status" value="1"/>
</dbReference>
<dbReference type="FunFam" id="3.40.50.300:FF:000006">
    <property type="entry name" value="DNA-binding transcriptional regulator NtrC"/>
    <property type="match status" value="1"/>
</dbReference>
<evidence type="ECO:0000256" key="2">
    <source>
        <dbReference type="ARBA" id="ARBA00022840"/>
    </source>
</evidence>
<evidence type="ECO:0000313" key="9">
    <source>
        <dbReference type="EMBL" id="GBC62361.1"/>
    </source>
</evidence>
<keyword evidence="6" id="KW-0175">Coiled coil</keyword>
<dbReference type="InterPro" id="IPR003018">
    <property type="entry name" value="GAF"/>
</dbReference>
<dbReference type="GO" id="GO:0006355">
    <property type="term" value="P:regulation of DNA-templated transcription"/>
    <property type="evidence" value="ECO:0007669"/>
    <property type="project" value="InterPro"/>
</dbReference>
<dbReference type="SUPFAM" id="SSF46689">
    <property type="entry name" value="Homeodomain-like"/>
    <property type="match status" value="1"/>
</dbReference>
<dbReference type="PRINTS" id="PR01590">
    <property type="entry name" value="HTHFIS"/>
</dbReference>
<evidence type="ECO:0000256" key="5">
    <source>
        <dbReference type="ARBA" id="ARBA00023163"/>
    </source>
</evidence>
<dbReference type="Gene3D" id="1.10.10.60">
    <property type="entry name" value="Homeodomain-like"/>
    <property type="match status" value="1"/>
</dbReference>
<dbReference type="InterPro" id="IPR009057">
    <property type="entry name" value="Homeodomain-like_sf"/>
</dbReference>
<dbReference type="PANTHER" id="PTHR32071">
    <property type="entry name" value="TRANSCRIPTIONAL REGULATORY PROTEIN"/>
    <property type="match status" value="1"/>
</dbReference>
<keyword evidence="4" id="KW-0238">DNA-binding</keyword>
<keyword evidence="5" id="KW-0804">Transcription</keyword>
<dbReference type="InterPro" id="IPR058031">
    <property type="entry name" value="AAA_lid_NorR"/>
</dbReference>
<dbReference type="SUPFAM" id="SSF55781">
    <property type="entry name" value="GAF domain-like"/>
    <property type="match status" value="1"/>
</dbReference>
<dbReference type="Pfam" id="PF13185">
    <property type="entry name" value="GAF_2"/>
    <property type="match status" value="1"/>
</dbReference>
<evidence type="ECO:0000256" key="4">
    <source>
        <dbReference type="ARBA" id="ARBA00023125"/>
    </source>
</evidence>
<dbReference type="InterPro" id="IPR035965">
    <property type="entry name" value="PAS-like_dom_sf"/>
</dbReference>
<dbReference type="PROSITE" id="PS50112">
    <property type="entry name" value="PAS"/>
    <property type="match status" value="1"/>
</dbReference>
<dbReference type="OrthoDB" id="236556at2"/>
<feature type="coiled-coil region" evidence="6">
    <location>
        <begin position="449"/>
        <end position="480"/>
    </location>
</feature>
<keyword evidence="1" id="KW-0547">Nucleotide-binding</keyword>
<dbReference type="GO" id="GO:0005524">
    <property type="term" value="F:ATP binding"/>
    <property type="evidence" value="ECO:0007669"/>
    <property type="project" value="UniProtKB-KW"/>
</dbReference>
<feature type="domain" description="PAS" evidence="8">
    <location>
        <begin position="340"/>
        <end position="392"/>
    </location>
</feature>
<dbReference type="Gene3D" id="3.30.450.40">
    <property type="match status" value="1"/>
</dbReference>
<dbReference type="InterPro" id="IPR025662">
    <property type="entry name" value="Sigma_54_int_dom_ATP-bd_1"/>
</dbReference>
<dbReference type="Gene3D" id="3.40.50.300">
    <property type="entry name" value="P-loop containing nucleotide triphosphate hydrolases"/>
    <property type="match status" value="1"/>
</dbReference>
<feature type="domain" description="Sigma-54 factor interaction" evidence="7">
    <location>
        <begin position="490"/>
        <end position="717"/>
    </location>
</feature>
<dbReference type="SMART" id="SM00382">
    <property type="entry name" value="AAA"/>
    <property type="match status" value="1"/>
</dbReference>
<proteinExistence type="predicted"/>
<dbReference type="InterPro" id="IPR025944">
    <property type="entry name" value="Sigma_54_int_dom_CS"/>
</dbReference>
<dbReference type="PROSITE" id="PS00675">
    <property type="entry name" value="SIGMA54_INTERACT_1"/>
    <property type="match status" value="1"/>
</dbReference>
<dbReference type="InterPro" id="IPR003593">
    <property type="entry name" value="AAA+_ATPase"/>
</dbReference>
<dbReference type="EMBL" id="BEXT01000001">
    <property type="protein sequence ID" value="GBC62361.1"/>
    <property type="molecule type" value="Genomic_DNA"/>
</dbReference>
<dbReference type="InterPro" id="IPR002197">
    <property type="entry name" value="HTH_Fis"/>
</dbReference>
<gene>
    <name evidence="9" type="ORF">DENIS_3333</name>
</gene>
<keyword evidence="2" id="KW-0067">ATP-binding</keyword>
<dbReference type="Pfam" id="PF00158">
    <property type="entry name" value="Sigma54_activat"/>
    <property type="match status" value="1"/>
</dbReference>
<dbReference type="AlphaFoldDB" id="A0A401FZF6"/>
<dbReference type="Gene3D" id="1.10.8.60">
    <property type="match status" value="1"/>
</dbReference>
<dbReference type="InterPro" id="IPR029016">
    <property type="entry name" value="GAF-like_dom_sf"/>
</dbReference>
<dbReference type="PROSITE" id="PS50045">
    <property type="entry name" value="SIGMA54_INTERACT_4"/>
    <property type="match status" value="1"/>
</dbReference>
<dbReference type="PROSITE" id="PS00688">
    <property type="entry name" value="SIGMA54_INTERACT_3"/>
    <property type="match status" value="1"/>
</dbReference>
<keyword evidence="3" id="KW-0805">Transcription regulation</keyword>
<evidence type="ECO:0000259" key="8">
    <source>
        <dbReference type="PROSITE" id="PS50112"/>
    </source>
</evidence>
<dbReference type="SUPFAM" id="SSF55785">
    <property type="entry name" value="PYP-like sensor domain (PAS domain)"/>
    <property type="match status" value="2"/>
</dbReference>
<dbReference type="InterPro" id="IPR027417">
    <property type="entry name" value="P-loop_NTPase"/>
</dbReference>
<reference evidence="10" key="1">
    <citation type="submission" date="2017-11" db="EMBL/GenBank/DDBJ databases">
        <authorList>
            <person name="Watanabe M."/>
            <person name="Kojima H."/>
        </authorList>
    </citation>
    <scope>NUCLEOTIDE SEQUENCE [LARGE SCALE GENOMIC DNA]</scope>
    <source>
        <strain evidence="10">Tokyo 01</strain>
    </source>
</reference>